<dbReference type="Proteomes" id="UP000593577">
    <property type="component" value="Unassembled WGS sequence"/>
</dbReference>
<name>A0A7J8WNC8_GOSAI</name>
<evidence type="ECO:0000313" key="2">
    <source>
        <dbReference type="EMBL" id="MBA0676537.1"/>
    </source>
</evidence>
<dbReference type="AlphaFoldDB" id="A0A7J8WNC8"/>
<organism evidence="2 3">
    <name type="scientific">Gossypium aridum</name>
    <name type="common">American cotton</name>
    <name type="synonym">Erioxylum aridum</name>
    <dbReference type="NCBI Taxonomy" id="34290"/>
    <lineage>
        <taxon>Eukaryota</taxon>
        <taxon>Viridiplantae</taxon>
        <taxon>Streptophyta</taxon>
        <taxon>Embryophyta</taxon>
        <taxon>Tracheophyta</taxon>
        <taxon>Spermatophyta</taxon>
        <taxon>Magnoliopsida</taxon>
        <taxon>eudicotyledons</taxon>
        <taxon>Gunneridae</taxon>
        <taxon>Pentapetalae</taxon>
        <taxon>rosids</taxon>
        <taxon>malvids</taxon>
        <taxon>Malvales</taxon>
        <taxon>Malvaceae</taxon>
        <taxon>Malvoideae</taxon>
        <taxon>Gossypium</taxon>
    </lineage>
</organism>
<protein>
    <submittedName>
        <fullName evidence="2">Uncharacterized protein</fullName>
    </submittedName>
</protein>
<proteinExistence type="predicted"/>
<dbReference type="EMBL" id="JABFAA010000002">
    <property type="protein sequence ID" value="MBA0676537.1"/>
    <property type="molecule type" value="Genomic_DNA"/>
</dbReference>
<feature type="compositionally biased region" description="Basic and acidic residues" evidence="1">
    <location>
        <begin position="36"/>
        <end position="45"/>
    </location>
</feature>
<gene>
    <name evidence="2" type="ORF">Goari_018012</name>
</gene>
<feature type="compositionally biased region" description="Polar residues" evidence="1">
    <location>
        <begin position="46"/>
        <end position="59"/>
    </location>
</feature>
<feature type="compositionally biased region" description="Basic and acidic residues" evidence="1">
    <location>
        <begin position="86"/>
        <end position="117"/>
    </location>
</feature>
<keyword evidence="3" id="KW-1185">Reference proteome</keyword>
<accession>A0A7J8WNC8</accession>
<feature type="region of interest" description="Disordered" evidence="1">
    <location>
        <begin position="1"/>
        <end position="60"/>
    </location>
</feature>
<evidence type="ECO:0000256" key="1">
    <source>
        <dbReference type="SAM" id="MobiDB-lite"/>
    </source>
</evidence>
<sequence>MGNSVGDSTGRFANKVRHKLDERSDFDDSMGNDMGMKVDSEDVPKRTSNGNHGKGTSMQRRVWEEKFGPWMVVVYRQRRNSRSGVKAKDASSDRKAEESKFTVLSENHEGMKDDGLNAIKDNEGNIYSRTVITYQNLLVREKTVPLIKSKGFKK</sequence>
<comment type="caution">
    <text evidence="2">The sequence shown here is derived from an EMBL/GenBank/DDBJ whole genome shotgun (WGS) entry which is preliminary data.</text>
</comment>
<reference evidence="2 3" key="1">
    <citation type="journal article" date="2019" name="Genome Biol. Evol.">
        <title>Insights into the evolution of the New World diploid cottons (Gossypium, subgenus Houzingenia) based on genome sequencing.</title>
        <authorList>
            <person name="Grover C.E."/>
            <person name="Arick M.A. 2nd"/>
            <person name="Thrash A."/>
            <person name="Conover J.L."/>
            <person name="Sanders W.S."/>
            <person name="Peterson D.G."/>
            <person name="Frelichowski J.E."/>
            <person name="Scheffler J.A."/>
            <person name="Scheffler B.E."/>
            <person name="Wendel J.F."/>
        </authorList>
    </citation>
    <scope>NUCLEOTIDE SEQUENCE [LARGE SCALE GENOMIC DNA]</scope>
    <source>
        <strain evidence="2">185</strain>
        <tissue evidence="2">Leaf</tissue>
    </source>
</reference>
<evidence type="ECO:0000313" key="3">
    <source>
        <dbReference type="Proteomes" id="UP000593577"/>
    </source>
</evidence>
<feature type="region of interest" description="Disordered" evidence="1">
    <location>
        <begin position="80"/>
        <end position="117"/>
    </location>
</feature>